<dbReference type="SUPFAM" id="SSF49503">
    <property type="entry name" value="Cupredoxins"/>
    <property type="match status" value="3"/>
</dbReference>
<gene>
    <name evidence="5 8" type="primary">ftsP</name>
    <name evidence="8" type="ORF">NCTC10801_02721</name>
</gene>
<dbReference type="Pfam" id="PF07732">
    <property type="entry name" value="Cu-oxidase_3"/>
    <property type="match status" value="1"/>
</dbReference>
<dbReference type="Proteomes" id="UP000254649">
    <property type="component" value="Unassembled WGS sequence"/>
</dbReference>
<dbReference type="GO" id="GO:0030288">
    <property type="term" value="C:outer membrane-bounded periplasmic space"/>
    <property type="evidence" value="ECO:0007669"/>
    <property type="project" value="UniProtKB-UniRule"/>
</dbReference>
<feature type="domain" description="Plastocyanin-like" evidence="7">
    <location>
        <begin position="60"/>
        <end position="166"/>
    </location>
</feature>
<dbReference type="AlphaFoldDB" id="A0A380U6W9"/>
<evidence type="ECO:0000256" key="1">
    <source>
        <dbReference type="ARBA" id="ARBA00022618"/>
    </source>
</evidence>
<dbReference type="CDD" id="cd13867">
    <property type="entry name" value="CuRO_2_CueO_FtsP"/>
    <property type="match status" value="1"/>
</dbReference>
<evidence type="ECO:0000256" key="4">
    <source>
        <dbReference type="ARBA" id="ARBA00023306"/>
    </source>
</evidence>
<keyword evidence="3 5" id="KW-0574">Periplasm</keyword>
<evidence type="ECO:0000256" key="6">
    <source>
        <dbReference type="SAM" id="SignalP"/>
    </source>
</evidence>
<evidence type="ECO:0000313" key="9">
    <source>
        <dbReference type="Proteomes" id="UP000254649"/>
    </source>
</evidence>
<dbReference type="GO" id="GO:0043093">
    <property type="term" value="P:FtsZ-dependent cytokinesis"/>
    <property type="evidence" value="ECO:0007669"/>
    <property type="project" value="UniProtKB-UniRule"/>
</dbReference>
<evidence type="ECO:0000256" key="5">
    <source>
        <dbReference type="HAMAP-Rule" id="MF_00915"/>
    </source>
</evidence>
<dbReference type="InterPro" id="IPR008972">
    <property type="entry name" value="Cupredoxin"/>
</dbReference>
<protein>
    <recommendedName>
        <fullName evidence="5">Cell division protein FtsP</fullName>
    </recommendedName>
</protein>
<sequence>MSLSRRQFFKKTVIATALTALPPAVLAASRQPLIIPPLLESRRGKPVFLGLESLQAKLLNDNLVEVWGFNGLYLGPTVRVRKGDFVKLNYRNNLPQSVAMNIQGLQANSDTIGGIGHSLKTGETWAPIVPITQTAATCYYQSCSLASSAYQNYRGLVGLWLVEDDESRKAQLPNKYGINDIPLILQDIHLNNQGIQLFSNDKSHFMGDRLFVNGQEAPYLNVARGWVRLRLLNASISRRYKLAFDDEREFFLIAKEQGFLPEPKSLKSISLGTGERIEILVDLNEGGNVSLITGKKRGVLDKVGLFFDDNGEVADNTVLELRPEGLISAFNSKPHYQFSNTATLPTKIAQERSFQIDSENAMINQKRFDPRRIDVNAKQGSVERWTVTSTAATGFRVQGAKFLVESQNDQITPNNELVWQDTVRVDKKVTLLVQFDNLSSNAQPFIFGSSDLMQVDKGAIGMMVIQT</sequence>
<evidence type="ECO:0000256" key="2">
    <source>
        <dbReference type="ARBA" id="ARBA00022729"/>
    </source>
</evidence>
<keyword evidence="1 5" id="KW-0132">Cell division</keyword>
<comment type="similarity">
    <text evidence="5">Belongs to the FtsP family.</text>
</comment>
<keyword evidence="2 6" id="KW-0732">Signal</keyword>
<dbReference type="EMBL" id="UFRQ01000003">
    <property type="protein sequence ID" value="SUT96454.1"/>
    <property type="molecule type" value="Genomic_DNA"/>
</dbReference>
<comment type="function">
    <text evidence="5">Cell division protein that is required for growth during stress conditions. May be involved in protecting or stabilizing the divisomal assembly under conditions of stress.</text>
</comment>
<reference evidence="8 9" key="1">
    <citation type="submission" date="2018-06" db="EMBL/GenBank/DDBJ databases">
        <authorList>
            <consortium name="Pathogen Informatics"/>
            <person name="Doyle S."/>
        </authorList>
    </citation>
    <scope>NUCLEOTIDE SEQUENCE [LARGE SCALE GENOMIC DNA]</scope>
    <source>
        <strain evidence="8 9">NCTC10801</strain>
    </source>
</reference>
<comment type="subcellular location">
    <subcellularLocation>
        <location evidence="5">Periplasm</location>
    </subcellularLocation>
    <text evidence="5">Localizes to the division septum.</text>
</comment>
<evidence type="ECO:0000313" key="8">
    <source>
        <dbReference type="EMBL" id="SUT96454.1"/>
    </source>
</evidence>
<dbReference type="PANTHER" id="PTHR48267">
    <property type="entry name" value="CUPREDOXIN SUPERFAMILY PROTEIN"/>
    <property type="match status" value="1"/>
</dbReference>
<dbReference type="PROSITE" id="PS51318">
    <property type="entry name" value="TAT"/>
    <property type="match status" value="1"/>
</dbReference>
<proteinExistence type="inferred from homology"/>
<keyword evidence="4 5" id="KW-0131">Cell cycle</keyword>
<accession>A0A380U6W9</accession>
<dbReference type="GO" id="GO:0005507">
    <property type="term" value="F:copper ion binding"/>
    <property type="evidence" value="ECO:0007669"/>
    <property type="project" value="InterPro"/>
</dbReference>
<feature type="chain" id="PRO_5017004667" description="Cell division protein FtsP" evidence="6">
    <location>
        <begin position="28"/>
        <end position="467"/>
    </location>
</feature>
<dbReference type="InterPro" id="IPR045087">
    <property type="entry name" value="Cu-oxidase_fam"/>
</dbReference>
<dbReference type="Gene3D" id="2.60.40.420">
    <property type="entry name" value="Cupredoxins - blue copper proteins"/>
    <property type="match status" value="3"/>
</dbReference>
<keyword evidence="9" id="KW-1185">Reference proteome</keyword>
<name>A0A380U6W9_9PAST</name>
<dbReference type="InterPro" id="IPR006311">
    <property type="entry name" value="TAT_signal"/>
</dbReference>
<feature type="signal peptide" evidence="6">
    <location>
        <begin position="1"/>
        <end position="27"/>
    </location>
</feature>
<evidence type="ECO:0000259" key="7">
    <source>
        <dbReference type="Pfam" id="PF07732"/>
    </source>
</evidence>
<dbReference type="OrthoDB" id="9757546at2"/>
<dbReference type="GO" id="GO:0032153">
    <property type="term" value="C:cell division site"/>
    <property type="evidence" value="ECO:0007669"/>
    <property type="project" value="UniProtKB-UniRule"/>
</dbReference>
<dbReference type="InterPro" id="IPR011707">
    <property type="entry name" value="Cu-oxidase-like_N"/>
</dbReference>
<dbReference type="HAMAP" id="MF_00915">
    <property type="entry name" value="FtsP"/>
    <property type="match status" value="1"/>
</dbReference>
<evidence type="ECO:0000256" key="3">
    <source>
        <dbReference type="ARBA" id="ARBA00022764"/>
    </source>
</evidence>
<organism evidence="8 9">
    <name type="scientific">[Actinobacillus] rossii</name>
    <dbReference type="NCBI Taxonomy" id="123820"/>
    <lineage>
        <taxon>Bacteria</taxon>
        <taxon>Pseudomonadati</taxon>
        <taxon>Pseudomonadota</taxon>
        <taxon>Gammaproteobacteria</taxon>
        <taxon>Pasteurellales</taxon>
        <taxon>Pasteurellaceae</taxon>
    </lineage>
</organism>
<dbReference type="InterPro" id="IPR026589">
    <property type="entry name" value="FtsP"/>
</dbReference>
<dbReference type="PANTHER" id="PTHR48267:SF1">
    <property type="entry name" value="BILIRUBIN OXIDASE"/>
    <property type="match status" value="1"/>
</dbReference>